<sequence length="309" mass="34624">MSATYSMMEASFSAHGDELLSPSQASVLLPTHVYARLAWSQENNRKKQMEQRAQEEHRRILEERARALYRKTQGDRASRAGLDRAAVEAAHQRNWQIAQQERRIQKEDAMMREAARNQLLETVRQRKEQRMGRVAQSRSALLAHNRRVRQEEGRMEQFALDEKKRRLYQMKLEHQKELAKRFVMVDDRLLHTHPDSFRLLGRGGGSSRALSATTTRSMAQLAYRPASAADLRGPALSTSEHMFGAVGLRNVESTAKLAHRDDLFDSAHVKGLLSDTRSSALSEAGGSGAPSPALGPTAGFSISGYTMAS</sequence>
<reference evidence="2" key="1">
    <citation type="journal article" date="2015" name="PLoS Genet.">
        <title>Genome Sequence and Transcriptome Analyses of Chrysochromulina tobin: Metabolic Tools for Enhanced Algal Fitness in the Prominent Order Prymnesiales (Haptophyceae).</title>
        <authorList>
            <person name="Hovde B.T."/>
            <person name="Deodato C.R."/>
            <person name="Hunsperger H.M."/>
            <person name="Ryken S.A."/>
            <person name="Yost W."/>
            <person name="Jha R.K."/>
            <person name="Patterson J."/>
            <person name="Monnat R.J. Jr."/>
            <person name="Barlow S.B."/>
            <person name="Starkenburg S.R."/>
            <person name="Cattolico R.A."/>
        </authorList>
    </citation>
    <scope>NUCLEOTIDE SEQUENCE</scope>
    <source>
        <strain evidence="2">CCMP291</strain>
    </source>
</reference>
<evidence type="ECO:0000313" key="1">
    <source>
        <dbReference type="EMBL" id="KOO25688.1"/>
    </source>
</evidence>
<proteinExistence type="predicted"/>
<evidence type="ECO:0000313" key="2">
    <source>
        <dbReference type="Proteomes" id="UP000037460"/>
    </source>
</evidence>
<comment type="caution">
    <text evidence="1">The sequence shown here is derived from an EMBL/GenBank/DDBJ whole genome shotgun (WGS) entry which is preliminary data.</text>
</comment>
<keyword evidence="2" id="KW-1185">Reference proteome</keyword>
<organism evidence="1 2">
    <name type="scientific">Chrysochromulina tobinii</name>
    <dbReference type="NCBI Taxonomy" id="1460289"/>
    <lineage>
        <taxon>Eukaryota</taxon>
        <taxon>Haptista</taxon>
        <taxon>Haptophyta</taxon>
        <taxon>Prymnesiophyceae</taxon>
        <taxon>Prymnesiales</taxon>
        <taxon>Chrysochromulinaceae</taxon>
        <taxon>Chrysochromulina</taxon>
    </lineage>
</organism>
<gene>
    <name evidence="1" type="ORF">Ctob_009024</name>
</gene>
<dbReference type="AlphaFoldDB" id="A0A0M0JHH1"/>
<accession>A0A0M0JHH1</accession>
<dbReference type="EMBL" id="JWZX01002942">
    <property type="protein sequence ID" value="KOO25688.1"/>
    <property type="molecule type" value="Genomic_DNA"/>
</dbReference>
<protein>
    <submittedName>
        <fullName evidence="1">Uncharacterized protein</fullName>
    </submittedName>
</protein>
<dbReference type="Proteomes" id="UP000037460">
    <property type="component" value="Unassembled WGS sequence"/>
</dbReference>
<name>A0A0M0JHH1_9EUKA</name>